<reference evidence="9" key="2">
    <citation type="submission" date="2015-06" db="UniProtKB">
        <authorList>
            <consortium name="EnsemblMetazoa"/>
        </authorList>
    </citation>
    <scope>IDENTIFICATION</scope>
</reference>
<evidence type="ECO:0000313" key="9">
    <source>
        <dbReference type="EnsemblMetazoa" id="tetur33g01070.1"/>
    </source>
</evidence>
<dbReference type="PANTHER" id="PTHR11267">
    <property type="entry name" value="T-BOX PROTEIN-RELATED"/>
    <property type="match status" value="1"/>
</dbReference>
<dbReference type="EnsemblMetazoa" id="tetur33g01070.1">
    <property type="protein sequence ID" value="tetur33g01070.1"/>
    <property type="gene ID" value="tetur33g01070"/>
</dbReference>
<dbReference type="PROSITE" id="PS50252">
    <property type="entry name" value="TBOX_3"/>
    <property type="match status" value="1"/>
</dbReference>
<dbReference type="Pfam" id="PF00907">
    <property type="entry name" value="T-box"/>
    <property type="match status" value="1"/>
</dbReference>
<dbReference type="SMART" id="SM00425">
    <property type="entry name" value="TBOX"/>
    <property type="match status" value="1"/>
</dbReference>
<keyword evidence="4" id="KW-0804">Transcription</keyword>
<feature type="region of interest" description="Disordered" evidence="7">
    <location>
        <begin position="607"/>
        <end position="701"/>
    </location>
</feature>
<dbReference type="GO" id="GO:0005634">
    <property type="term" value="C:nucleus"/>
    <property type="evidence" value="ECO:0007669"/>
    <property type="project" value="UniProtKB-SubCell"/>
</dbReference>
<feature type="compositionally biased region" description="Basic and acidic residues" evidence="7">
    <location>
        <begin position="615"/>
        <end position="625"/>
    </location>
</feature>
<evidence type="ECO:0000256" key="4">
    <source>
        <dbReference type="ARBA" id="ARBA00023163"/>
    </source>
</evidence>
<keyword evidence="3 6" id="KW-0238">DNA-binding</keyword>
<evidence type="ECO:0000256" key="6">
    <source>
        <dbReference type="PROSITE-ProRule" id="PRU00201"/>
    </source>
</evidence>
<comment type="subcellular location">
    <subcellularLocation>
        <location evidence="1 6">Nucleus</location>
    </subcellularLocation>
</comment>
<evidence type="ECO:0000313" key="10">
    <source>
        <dbReference type="Proteomes" id="UP000015104"/>
    </source>
</evidence>
<feature type="compositionally biased region" description="Basic and acidic residues" evidence="7">
    <location>
        <begin position="291"/>
        <end position="312"/>
    </location>
</feature>
<dbReference type="InterPro" id="IPR008967">
    <property type="entry name" value="p53-like_TF_DNA-bd_sf"/>
</dbReference>
<dbReference type="KEGG" id="tut:107369661"/>
<reference evidence="10" key="1">
    <citation type="submission" date="2011-08" db="EMBL/GenBank/DDBJ databases">
        <authorList>
            <person name="Rombauts S."/>
        </authorList>
    </citation>
    <scope>NUCLEOTIDE SEQUENCE</scope>
    <source>
        <strain evidence="10">London</strain>
    </source>
</reference>
<evidence type="ECO:0000256" key="1">
    <source>
        <dbReference type="ARBA" id="ARBA00004123"/>
    </source>
</evidence>
<dbReference type="PROSITE" id="PS01264">
    <property type="entry name" value="TBOX_2"/>
    <property type="match status" value="1"/>
</dbReference>
<keyword evidence="2" id="KW-0805">Transcription regulation</keyword>
<dbReference type="EMBL" id="CAEY01000947">
    <property type="status" value="NOT_ANNOTATED_CDS"/>
    <property type="molecule type" value="Genomic_DNA"/>
</dbReference>
<feature type="compositionally biased region" description="Low complexity" evidence="7">
    <location>
        <begin position="669"/>
        <end position="693"/>
    </location>
</feature>
<dbReference type="Gene3D" id="2.60.40.820">
    <property type="entry name" value="Transcription factor, T-box"/>
    <property type="match status" value="1"/>
</dbReference>
<dbReference type="PANTHER" id="PTHR11267:SF181">
    <property type="entry name" value="OPTOMOTOR-BLIND PROTEIN"/>
    <property type="match status" value="1"/>
</dbReference>
<dbReference type="eggNOG" id="KOG3585">
    <property type="taxonomic scope" value="Eukaryota"/>
</dbReference>
<feature type="compositionally biased region" description="Low complexity" evidence="7">
    <location>
        <begin position="627"/>
        <end position="657"/>
    </location>
</feature>
<dbReference type="AlphaFoldDB" id="T1L2I4"/>
<sequence length="701" mass="76627">MAYQQPYFFRPSDFNYRQPPSSYFSALTALESHIPGLFTNSMRSVFPTPEAIAGHQLNDQPFEDDGIEDDPKVSLESKDLWEKFHALGTEMVITKSGRRMFPPFKVRVSGLDKKAKYIMLMDIVAADDCRYKFHNSRWMMAGKADPEMPKRMYIHPDSPSTGEQWMQKTVSFHKLKLTNNIADKHGFQTILNSMHKYQPRFHLVRTNNLLKLPHSTFRTYVFKETEFIAVTAYQNEKITKLKIDNNPFAKGFRETGAGRSSKKQLVMSSPRRLVSYESDPETRTICSSGYDKMKENGDKMDDQYSDDHNERLDIDDESHGPPSIPRKSVGLSSVDKLEDSISIKKDMHDDKHDHPIISSNGLSLSELNNNISNNNSIHNNIASNNSLNSNLLYRPHPGLPLLYQHQAAAAAAAAANAGPGQPAGGPTAAAAAAAAAATAEEVARHAANLGLHKPWSPFLSHLHHHAAAAAATTMTTPSGTSPSPGSTNGSTNGSNGASPGAQPSSTTNPNSSNLPFDYSSSNFSPSVPFPLLAPLGFPHLDFASAMRLHSSFLNNNGNLYPSFSPHLKTFFVSPFNKELTYHHHLATNEALNMIDGAEDDFGPNNVSMTTTPDKSVTETNHKEEEMNNITTTSNSSINSITSLSSSKSSNLSKPTISEMSENKLSVGESLTTTSPPITSTVVPSSLSSSSSSSATMVDQSL</sequence>
<accession>T1L2I4</accession>
<evidence type="ECO:0000256" key="2">
    <source>
        <dbReference type="ARBA" id="ARBA00023015"/>
    </source>
</evidence>
<dbReference type="PRINTS" id="PR00937">
    <property type="entry name" value="TBOX"/>
</dbReference>
<feature type="domain" description="T-box" evidence="8">
    <location>
        <begin position="75"/>
        <end position="254"/>
    </location>
</feature>
<evidence type="ECO:0000256" key="7">
    <source>
        <dbReference type="SAM" id="MobiDB-lite"/>
    </source>
</evidence>
<protein>
    <recommendedName>
        <fullName evidence="8">T-box domain-containing protein</fullName>
    </recommendedName>
</protein>
<dbReference type="InterPro" id="IPR001699">
    <property type="entry name" value="TF_T-box"/>
</dbReference>
<dbReference type="HOGENOM" id="CLU_393477_0_0_1"/>
<dbReference type="FunFam" id="2.60.40.820:FF:000003">
    <property type="entry name" value="T-box transcription factor TBX3"/>
    <property type="match status" value="1"/>
</dbReference>
<organism evidence="9 10">
    <name type="scientific">Tetranychus urticae</name>
    <name type="common">Two-spotted spider mite</name>
    <dbReference type="NCBI Taxonomy" id="32264"/>
    <lineage>
        <taxon>Eukaryota</taxon>
        <taxon>Metazoa</taxon>
        <taxon>Ecdysozoa</taxon>
        <taxon>Arthropoda</taxon>
        <taxon>Chelicerata</taxon>
        <taxon>Arachnida</taxon>
        <taxon>Acari</taxon>
        <taxon>Acariformes</taxon>
        <taxon>Trombidiformes</taxon>
        <taxon>Prostigmata</taxon>
        <taxon>Eleutherengona</taxon>
        <taxon>Raphignathae</taxon>
        <taxon>Tetranychoidea</taxon>
        <taxon>Tetranychidae</taxon>
        <taxon>Tetranychus</taxon>
    </lineage>
</organism>
<dbReference type="SUPFAM" id="SSF49417">
    <property type="entry name" value="p53-like transcription factors"/>
    <property type="match status" value="1"/>
</dbReference>
<feature type="DNA-binding region" description="T-box" evidence="6">
    <location>
        <begin position="80"/>
        <end position="254"/>
    </location>
</feature>
<dbReference type="PROSITE" id="PS01283">
    <property type="entry name" value="TBOX_1"/>
    <property type="match status" value="1"/>
</dbReference>
<dbReference type="CDD" id="cd20188">
    <property type="entry name" value="T-box_TBX2_3-like"/>
    <property type="match status" value="1"/>
</dbReference>
<dbReference type="InterPro" id="IPR018186">
    <property type="entry name" value="TF_T-box_CS"/>
</dbReference>
<keyword evidence="5 6" id="KW-0539">Nucleus</keyword>
<name>T1L2I4_TETUR</name>
<keyword evidence="10" id="KW-1185">Reference proteome</keyword>
<dbReference type="InterPro" id="IPR046360">
    <property type="entry name" value="T-box_DNA-bd"/>
</dbReference>
<dbReference type="STRING" id="32264.T1L2I4"/>
<dbReference type="GO" id="GO:0001708">
    <property type="term" value="P:cell fate specification"/>
    <property type="evidence" value="ECO:0007669"/>
    <property type="project" value="TreeGrafter"/>
</dbReference>
<evidence type="ECO:0000259" key="8">
    <source>
        <dbReference type="PROSITE" id="PS50252"/>
    </source>
</evidence>
<dbReference type="OrthoDB" id="7442607at2759"/>
<dbReference type="GO" id="GO:0045893">
    <property type="term" value="P:positive regulation of DNA-templated transcription"/>
    <property type="evidence" value="ECO:0007669"/>
    <property type="project" value="InterPro"/>
</dbReference>
<evidence type="ECO:0000256" key="5">
    <source>
        <dbReference type="ARBA" id="ARBA00023242"/>
    </source>
</evidence>
<dbReference type="Proteomes" id="UP000015104">
    <property type="component" value="Unassembled WGS sequence"/>
</dbReference>
<gene>
    <name evidence="9" type="primary">107369661</name>
</gene>
<feature type="region of interest" description="Disordered" evidence="7">
    <location>
        <begin position="254"/>
        <end position="333"/>
    </location>
</feature>
<dbReference type="GO" id="GO:0000981">
    <property type="term" value="F:DNA-binding transcription factor activity, RNA polymerase II-specific"/>
    <property type="evidence" value="ECO:0007669"/>
    <property type="project" value="TreeGrafter"/>
</dbReference>
<dbReference type="GO" id="GO:0000785">
    <property type="term" value="C:chromatin"/>
    <property type="evidence" value="ECO:0007669"/>
    <property type="project" value="TreeGrafter"/>
</dbReference>
<dbReference type="GO" id="GO:0000978">
    <property type="term" value="F:RNA polymerase II cis-regulatory region sequence-specific DNA binding"/>
    <property type="evidence" value="ECO:0007669"/>
    <property type="project" value="InterPro"/>
</dbReference>
<dbReference type="InterPro" id="IPR036960">
    <property type="entry name" value="T-box_sf"/>
</dbReference>
<evidence type="ECO:0000256" key="3">
    <source>
        <dbReference type="ARBA" id="ARBA00023125"/>
    </source>
</evidence>
<feature type="region of interest" description="Disordered" evidence="7">
    <location>
        <begin position="469"/>
        <end position="513"/>
    </location>
</feature>
<proteinExistence type="predicted"/>